<dbReference type="VEuPathDB" id="FungiDB:DNF11_3002"/>
<dbReference type="AlphaFoldDB" id="A0A3G2S9F4"/>
<keyword evidence="4" id="KW-1185">Reference proteome</keyword>
<reference evidence="3 4" key="1">
    <citation type="submission" date="2018-10" db="EMBL/GenBank/DDBJ databases">
        <title>Complete genome sequence of Malassezia restricta CBS 7877.</title>
        <authorList>
            <person name="Morand S.C."/>
            <person name="Bertignac M."/>
            <person name="Iltis A."/>
            <person name="Kolder I."/>
            <person name="Pirovano W."/>
            <person name="Jourdain R."/>
            <person name="Clavaud C."/>
        </authorList>
    </citation>
    <scope>NUCLEOTIDE SEQUENCE [LARGE SCALE GENOMIC DNA]</scope>
    <source>
        <strain evidence="3 4">CBS 7877</strain>
    </source>
</reference>
<sequence length="362" mass="41193">MYAYSLWLGEAHTPLERVCTALDQLDAKHVTGVMSMLRTPMQLREKYQQIRHLDWSALDSTQTYKNEDTCAMHAALLYGPMKEALLSEHRDAAIRAFITAIHCREIELHLIIVCWLLRHVGPLRKAEAPLPGVDHHRDMPWEASYDSLRPLFDALADHVCLLQLSTTLDRSPVSAWQFGSATRQAPIHDERDEAQWFCEDVIGAFYAKSLPAEYGTLRVKCFGPGLFSSPVRRRRWHRTASAPQPPSPTVTHESHPILNAERTEKRRPWPHSVRSPNQVHMSRRLVRTQSHMIQPPPPPPARTSKRKRPASRWVSSPVKTLVTETPRHPRPPSHSVVEPMADSDVDDAPLSPSASRLPNERL</sequence>
<feature type="region of interest" description="Disordered" evidence="1">
    <location>
        <begin position="261"/>
        <end position="280"/>
    </location>
</feature>
<accession>A0A3G2S9F4</accession>
<feature type="region of interest" description="Disordered" evidence="1">
    <location>
        <begin position="235"/>
        <end position="255"/>
    </location>
</feature>
<feature type="domain" description="DNA replication regulator Sld3 C-terminal" evidence="2">
    <location>
        <begin position="87"/>
        <end position="283"/>
    </location>
</feature>
<gene>
    <name evidence="3" type="ORF">DNF11_3002</name>
</gene>
<evidence type="ECO:0000259" key="2">
    <source>
        <dbReference type="Pfam" id="PF08639"/>
    </source>
</evidence>
<name>A0A3G2S9F4_MALR7</name>
<dbReference type="EMBL" id="CP033152">
    <property type="protein sequence ID" value="AYO43952.1"/>
    <property type="molecule type" value="Genomic_DNA"/>
</dbReference>
<organism evidence="3 4">
    <name type="scientific">Malassezia restricta (strain ATCC 96810 / NBRC 103918 / CBS 7877)</name>
    <name type="common">Seborrheic dermatitis infection agent</name>
    <dbReference type="NCBI Taxonomy" id="425264"/>
    <lineage>
        <taxon>Eukaryota</taxon>
        <taxon>Fungi</taxon>
        <taxon>Dikarya</taxon>
        <taxon>Basidiomycota</taxon>
        <taxon>Ustilaginomycotina</taxon>
        <taxon>Malasseziomycetes</taxon>
        <taxon>Malasseziales</taxon>
        <taxon>Malasseziaceae</taxon>
        <taxon>Malassezia</taxon>
    </lineage>
</organism>
<dbReference type="Pfam" id="PF08639">
    <property type="entry name" value="Sld3_STD"/>
    <property type="match status" value="1"/>
</dbReference>
<feature type="region of interest" description="Disordered" evidence="1">
    <location>
        <begin position="288"/>
        <end position="362"/>
    </location>
</feature>
<evidence type="ECO:0000313" key="4">
    <source>
        <dbReference type="Proteomes" id="UP000269793"/>
    </source>
</evidence>
<evidence type="ECO:0000313" key="3">
    <source>
        <dbReference type="EMBL" id="AYO43952.1"/>
    </source>
</evidence>
<dbReference type="Proteomes" id="UP000269793">
    <property type="component" value="Chromosome V"/>
</dbReference>
<dbReference type="InterPro" id="IPR013948">
    <property type="entry name" value="DNA_replication_reg_Sld3_C"/>
</dbReference>
<dbReference type="OrthoDB" id="3003917at2759"/>
<protein>
    <recommendedName>
        <fullName evidence="2">DNA replication regulator Sld3 C-terminal domain-containing protein</fullName>
    </recommendedName>
</protein>
<evidence type="ECO:0000256" key="1">
    <source>
        <dbReference type="SAM" id="MobiDB-lite"/>
    </source>
</evidence>
<proteinExistence type="predicted"/>